<keyword evidence="11" id="KW-0963">Cytoplasm</keyword>
<sequence>MVKKQNIFLIGPMGAGKSTIGLQLSRELNMAFYDSDREIEKRTGVDISWVFDIEGESGFRFREEKIINELTKKSNIILATGGGSILSKKNRNILSSRGITIYLQVTIKKQLLRTNRYKHRPLLNTSESSDIVLKRLAKIRNPLYEEISDITINVDNKTIKSVINYIKNYLKKI</sequence>
<keyword evidence="11" id="KW-0479">Metal-binding</keyword>
<keyword evidence="7 11" id="KW-0067">ATP-binding</keyword>
<evidence type="ECO:0000256" key="2">
    <source>
        <dbReference type="ARBA" id="ARBA00006997"/>
    </source>
</evidence>
<keyword evidence="6 11" id="KW-0418">Kinase</keyword>
<comment type="catalytic activity">
    <reaction evidence="10 11">
        <text>shikimate + ATP = 3-phosphoshikimate + ADP + H(+)</text>
        <dbReference type="Rhea" id="RHEA:13121"/>
        <dbReference type="ChEBI" id="CHEBI:15378"/>
        <dbReference type="ChEBI" id="CHEBI:30616"/>
        <dbReference type="ChEBI" id="CHEBI:36208"/>
        <dbReference type="ChEBI" id="CHEBI:145989"/>
        <dbReference type="ChEBI" id="CHEBI:456216"/>
        <dbReference type="EC" id="2.7.1.71"/>
    </reaction>
</comment>
<dbReference type="GO" id="GO:0000287">
    <property type="term" value="F:magnesium ion binding"/>
    <property type="evidence" value="ECO:0007669"/>
    <property type="project" value="UniProtKB-UniRule"/>
</dbReference>
<keyword evidence="8 11" id="KW-0460">Magnesium</keyword>
<evidence type="ECO:0000313" key="12">
    <source>
        <dbReference type="EMBL" id="QCI27349.1"/>
    </source>
</evidence>
<feature type="binding site" evidence="11">
    <location>
        <begin position="14"/>
        <end position="19"/>
    </location>
    <ligand>
        <name>ATP</name>
        <dbReference type="ChEBI" id="CHEBI:30616"/>
    </ligand>
</feature>
<reference evidence="12 13" key="1">
    <citation type="submission" date="2018-10" db="EMBL/GenBank/DDBJ databases">
        <title>Comparative functional genomics of the obligate endosymbiont Buchnera aphidicola.</title>
        <authorList>
            <person name="Chong R.A."/>
        </authorList>
    </citation>
    <scope>NUCLEOTIDE SEQUENCE [LARGE SCALE GENOMIC DNA]</scope>
    <source>
        <strain evidence="12 13">Tma</strain>
    </source>
</reference>
<evidence type="ECO:0000256" key="8">
    <source>
        <dbReference type="ARBA" id="ARBA00022842"/>
    </source>
</evidence>
<comment type="similarity">
    <text evidence="2 11">Belongs to the shikimate kinase family.</text>
</comment>
<keyword evidence="3 11" id="KW-0028">Amino-acid biosynthesis</keyword>
<dbReference type="NCBIfam" id="NF003456">
    <property type="entry name" value="PRK05057.1"/>
    <property type="match status" value="1"/>
</dbReference>
<dbReference type="Proteomes" id="UP000298603">
    <property type="component" value="Chromosome"/>
</dbReference>
<comment type="subcellular location">
    <subcellularLocation>
        <location evidence="11">Cytoplasm</location>
    </subcellularLocation>
</comment>
<organism evidence="12 13">
    <name type="scientific">Buchnera aphidicola</name>
    <name type="common">Therioaphis trifolii</name>
    <dbReference type="NCBI Taxonomy" id="1241884"/>
    <lineage>
        <taxon>Bacteria</taxon>
        <taxon>Pseudomonadati</taxon>
        <taxon>Pseudomonadota</taxon>
        <taxon>Gammaproteobacteria</taxon>
        <taxon>Enterobacterales</taxon>
        <taxon>Erwiniaceae</taxon>
        <taxon>Buchnera</taxon>
    </lineage>
</organism>
<comment type="pathway">
    <text evidence="1 11">Metabolic intermediate biosynthesis; chorismate biosynthesis; chorismate from D-erythrose 4-phosphate and phosphoenolpyruvate: step 5/7.</text>
</comment>
<protein>
    <recommendedName>
        <fullName evidence="11">Shikimate kinase 1</fullName>
        <shortName evidence="11">SK 1</shortName>
        <ecNumber evidence="11">2.7.1.71</ecNumber>
    </recommendedName>
</protein>
<evidence type="ECO:0000256" key="10">
    <source>
        <dbReference type="ARBA" id="ARBA00048567"/>
    </source>
</evidence>
<evidence type="ECO:0000313" key="13">
    <source>
        <dbReference type="Proteomes" id="UP000298603"/>
    </source>
</evidence>
<dbReference type="AlphaFoldDB" id="A0A4D6YDN1"/>
<keyword evidence="13" id="KW-1185">Reference proteome</keyword>
<name>A0A4D6YDN1_9GAMM</name>
<dbReference type="GO" id="GO:0005829">
    <property type="term" value="C:cytosol"/>
    <property type="evidence" value="ECO:0007669"/>
    <property type="project" value="TreeGrafter"/>
</dbReference>
<comment type="subunit">
    <text evidence="11">Monomer.</text>
</comment>
<dbReference type="GO" id="GO:0008652">
    <property type="term" value="P:amino acid biosynthetic process"/>
    <property type="evidence" value="ECO:0007669"/>
    <property type="project" value="UniProtKB-KW"/>
</dbReference>
<comment type="function">
    <text evidence="11">Catalyzes the specific phosphorylation of the 3-hydroxyl group of shikimic acid using ATP as a cosubstrate.</text>
</comment>
<dbReference type="PRINTS" id="PR01100">
    <property type="entry name" value="SHIKIMTKNASE"/>
</dbReference>
<dbReference type="HAMAP" id="MF_00109">
    <property type="entry name" value="Shikimate_kinase"/>
    <property type="match status" value="1"/>
</dbReference>
<evidence type="ECO:0000256" key="5">
    <source>
        <dbReference type="ARBA" id="ARBA00022741"/>
    </source>
</evidence>
<dbReference type="EC" id="2.7.1.71" evidence="11"/>
<feature type="binding site" evidence="11">
    <location>
        <position position="120"/>
    </location>
    <ligand>
        <name>ATP</name>
        <dbReference type="ChEBI" id="CHEBI:30616"/>
    </ligand>
</feature>
<dbReference type="GO" id="GO:0005524">
    <property type="term" value="F:ATP binding"/>
    <property type="evidence" value="ECO:0007669"/>
    <property type="project" value="UniProtKB-UniRule"/>
</dbReference>
<evidence type="ECO:0000256" key="7">
    <source>
        <dbReference type="ARBA" id="ARBA00022840"/>
    </source>
</evidence>
<keyword evidence="5 11" id="KW-0547">Nucleotide-binding</keyword>
<feature type="binding site" evidence="11">
    <location>
        <position position="60"/>
    </location>
    <ligand>
        <name>substrate</name>
    </ligand>
</feature>
<dbReference type="Pfam" id="PF01202">
    <property type="entry name" value="SKI"/>
    <property type="match status" value="1"/>
</dbReference>
<dbReference type="Gene3D" id="3.40.50.300">
    <property type="entry name" value="P-loop containing nucleotide triphosphate hydrolases"/>
    <property type="match status" value="1"/>
</dbReference>
<dbReference type="GO" id="GO:0009073">
    <property type="term" value="P:aromatic amino acid family biosynthetic process"/>
    <property type="evidence" value="ECO:0007669"/>
    <property type="project" value="UniProtKB-KW"/>
</dbReference>
<dbReference type="EMBL" id="CP032996">
    <property type="protein sequence ID" value="QCI27349.1"/>
    <property type="molecule type" value="Genomic_DNA"/>
</dbReference>
<dbReference type="GO" id="GO:0004765">
    <property type="term" value="F:shikimate kinase activity"/>
    <property type="evidence" value="ECO:0007669"/>
    <property type="project" value="UniProtKB-UniRule"/>
</dbReference>
<dbReference type="OrthoDB" id="9800332at2"/>
<dbReference type="PANTHER" id="PTHR21087:SF16">
    <property type="entry name" value="SHIKIMATE KINASE 1, CHLOROPLASTIC"/>
    <property type="match status" value="1"/>
</dbReference>
<comment type="caution">
    <text evidence="11">Lacks conserved residue(s) required for the propagation of feature annotation.</text>
</comment>
<evidence type="ECO:0000256" key="6">
    <source>
        <dbReference type="ARBA" id="ARBA00022777"/>
    </source>
</evidence>
<evidence type="ECO:0000256" key="4">
    <source>
        <dbReference type="ARBA" id="ARBA00022679"/>
    </source>
</evidence>
<keyword evidence="4 11" id="KW-0808">Transferase</keyword>
<dbReference type="RefSeq" id="WP_158349636.1">
    <property type="nucleotide sequence ID" value="NZ_CP032996.1"/>
</dbReference>
<gene>
    <name evidence="11 12" type="primary">aroK</name>
    <name evidence="12" type="ORF">D9V81_01885</name>
</gene>
<dbReference type="UniPathway" id="UPA00053">
    <property type="reaction ID" value="UER00088"/>
</dbReference>
<proteinExistence type="inferred from homology"/>
<feature type="binding site" evidence="11">
    <location>
        <position position="140"/>
    </location>
    <ligand>
        <name>substrate</name>
    </ligand>
</feature>
<comment type="cofactor">
    <cofactor evidence="11">
        <name>Mg(2+)</name>
        <dbReference type="ChEBI" id="CHEBI:18420"/>
    </cofactor>
    <text evidence="11">Binds 1 Mg(2+) ion per subunit.</text>
</comment>
<feature type="binding site" evidence="11">
    <location>
        <position position="82"/>
    </location>
    <ligand>
        <name>substrate</name>
    </ligand>
</feature>
<dbReference type="CDD" id="cd00464">
    <property type="entry name" value="SK"/>
    <property type="match status" value="1"/>
</dbReference>
<accession>A0A4D6YDN1</accession>
<dbReference type="GO" id="GO:0009423">
    <property type="term" value="P:chorismate biosynthetic process"/>
    <property type="evidence" value="ECO:0007669"/>
    <property type="project" value="UniProtKB-UniRule"/>
</dbReference>
<dbReference type="PANTHER" id="PTHR21087">
    <property type="entry name" value="SHIKIMATE KINASE"/>
    <property type="match status" value="1"/>
</dbReference>
<keyword evidence="9 11" id="KW-0057">Aromatic amino acid biosynthesis</keyword>
<evidence type="ECO:0000256" key="9">
    <source>
        <dbReference type="ARBA" id="ARBA00023141"/>
    </source>
</evidence>
<dbReference type="InterPro" id="IPR027417">
    <property type="entry name" value="P-loop_NTPase"/>
</dbReference>
<dbReference type="SUPFAM" id="SSF52540">
    <property type="entry name" value="P-loop containing nucleoside triphosphate hydrolases"/>
    <property type="match status" value="1"/>
</dbReference>
<evidence type="ECO:0000256" key="1">
    <source>
        <dbReference type="ARBA" id="ARBA00004842"/>
    </source>
</evidence>
<evidence type="ECO:0000256" key="3">
    <source>
        <dbReference type="ARBA" id="ARBA00022605"/>
    </source>
</evidence>
<dbReference type="PROSITE" id="PS01128">
    <property type="entry name" value="SHIKIMATE_KINASE"/>
    <property type="match status" value="1"/>
</dbReference>
<dbReference type="InterPro" id="IPR000623">
    <property type="entry name" value="Shikimate_kinase/TSH1"/>
</dbReference>
<evidence type="ECO:0000256" key="11">
    <source>
        <dbReference type="HAMAP-Rule" id="MF_00109"/>
    </source>
</evidence>
<dbReference type="InterPro" id="IPR023000">
    <property type="entry name" value="Shikimate_kinase_CS"/>
</dbReference>
<feature type="binding site" evidence="11">
    <location>
        <position position="36"/>
    </location>
    <ligand>
        <name>substrate</name>
    </ligand>
</feature>
<dbReference type="InterPro" id="IPR031322">
    <property type="entry name" value="Shikimate/glucono_kinase"/>
</dbReference>
<feature type="binding site" evidence="11">
    <location>
        <position position="18"/>
    </location>
    <ligand>
        <name>Mg(2+)</name>
        <dbReference type="ChEBI" id="CHEBI:18420"/>
    </ligand>
</feature>